<comment type="caution">
    <text evidence="1">The sequence shown here is derived from an EMBL/GenBank/DDBJ whole genome shotgun (WGS) entry which is preliminary data.</text>
</comment>
<gene>
    <name evidence="1" type="ORF">V1264_010875</name>
</gene>
<sequence length="108" mass="11503">MQAREGEPCTMKAQCAADECCQVINIVVASRKRQLVDLPPGGAGTCQRYKKEGDLCDSIAVMNGFCGCADALSCRVVRLPGSNQNVGRRGALPPGYAEKCVANYGMIF</sequence>
<proteinExistence type="predicted"/>
<evidence type="ECO:0000313" key="1">
    <source>
        <dbReference type="EMBL" id="KAK7111201.1"/>
    </source>
</evidence>
<reference evidence="1 2" key="1">
    <citation type="submission" date="2024-02" db="EMBL/GenBank/DDBJ databases">
        <title>Chromosome-scale genome assembly of the rough periwinkle Littorina saxatilis.</title>
        <authorList>
            <person name="De Jode A."/>
            <person name="Faria R."/>
            <person name="Formenti G."/>
            <person name="Sims Y."/>
            <person name="Smith T.P."/>
            <person name="Tracey A."/>
            <person name="Wood J.M.D."/>
            <person name="Zagrodzka Z.B."/>
            <person name="Johannesson K."/>
            <person name="Butlin R.K."/>
            <person name="Leder E.H."/>
        </authorList>
    </citation>
    <scope>NUCLEOTIDE SEQUENCE [LARGE SCALE GENOMIC DNA]</scope>
    <source>
        <strain evidence="1">Snail1</strain>
        <tissue evidence="1">Muscle</tissue>
    </source>
</reference>
<organism evidence="1 2">
    <name type="scientific">Littorina saxatilis</name>
    <dbReference type="NCBI Taxonomy" id="31220"/>
    <lineage>
        <taxon>Eukaryota</taxon>
        <taxon>Metazoa</taxon>
        <taxon>Spiralia</taxon>
        <taxon>Lophotrochozoa</taxon>
        <taxon>Mollusca</taxon>
        <taxon>Gastropoda</taxon>
        <taxon>Caenogastropoda</taxon>
        <taxon>Littorinimorpha</taxon>
        <taxon>Littorinoidea</taxon>
        <taxon>Littorinidae</taxon>
        <taxon>Littorina</taxon>
    </lineage>
</organism>
<name>A0AAN9BTQ5_9CAEN</name>
<evidence type="ECO:0000313" key="2">
    <source>
        <dbReference type="Proteomes" id="UP001374579"/>
    </source>
</evidence>
<dbReference type="AlphaFoldDB" id="A0AAN9BTQ5"/>
<keyword evidence="2" id="KW-1185">Reference proteome</keyword>
<protein>
    <submittedName>
        <fullName evidence="1">Uncharacterized protein</fullName>
    </submittedName>
</protein>
<dbReference type="EMBL" id="JBAMIC010000002">
    <property type="protein sequence ID" value="KAK7111201.1"/>
    <property type="molecule type" value="Genomic_DNA"/>
</dbReference>
<accession>A0AAN9BTQ5</accession>
<dbReference type="Proteomes" id="UP001374579">
    <property type="component" value="Unassembled WGS sequence"/>
</dbReference>